<keyword evidence="2" id="KW-1003">Cell membrane</keyword>
<dbReference type="HOGENOM" id="CLU_039164_0_0_11"/>
<dbReference type="OrthoDB" id="4382106at2"/>
<sequence>MKSKKGDTRKTVAPGRAIAIVGASGVAAVSSLLVTIIAARSLTVEENKEFLVFWALMFGIFGLSNGVQTEVTRATSAARVTGKKLTKAMPVVLAMGAAIGALVLISSPLWATRMLPTMTYFAVCLIAVGVALNCGQMGLSGSFAGAKLWGYYSGLIASEALTRLVLVLAVAGVLAQLWSFEAAIALPALSWLFFLITRNGRRAFRSKADVSASKLVTNVAQTMVSAASWAALVTGFSAMLEVTSPGEDPQILATTMLAVTLTRSPIMMPLQALQGVFISWATESKGSRIRSIIKLFLGLFGLGAFVALLAAAFGPWAMRLLFGDQYSCSAWLLAGLSLASVSMAWLVLSGAVALASNQHRLYALGWVLAAVTTFLLLLALPFDAFVRSLISLAVGPLAGTALQLRAIWESEKM</sequence>
<feature type="transmembrane region" description="Helical" evidence="6">
    <location>
        <begin position="151"/>
        <end position="171"/>
    </location>
</feature>
<evidence type="ECO:0008006" key="9">
    <source>
        <dbReference type="Google" id="ProtNLM"/>
    </source>
</evidence>
<dbReference type="PANTHER" id="PTHR30250">
    <property type="entry name" value="PST FAMILY PREDICTED COLANIC ACID TRANSPORTER"/>
    <property type="match status" value="1"/>
</dbReference>
<comment type="caution">
    <text evidence="7">The sequence shown here is derived from an EMBL/GenBank/DDBJ whole genome shotgun (WGS) entry which is preliminary data.</text>
</comment>
<feature type="transmembrane region" description="Helical" evidence="6">
    <location>
        <begin position="295"/>
        <end position="318"/>
    </location>
</feature>
<dbReference type="PANTHER" id="PTHR30250:SF11">
    <property type="entry name" value="O-ANTIGEN TRANSPORTER-RELATED"/>
    <property type="match status" value="1"/>
</dbReference>
<keyword evidence="4 6" id="KW-1133">Transmembrane helix</keyword>
<evidence type="ECO:0000256" key="5">
    <source>
        <dbReference type="ARBA" id="ARBA00023136"/>
    </source>
</evidence>
<comment type="subcellular location">
    <subcellularLocation>
        <location evidence="1">Cell membrane</location>
        <topology evidence="1">Multi-pass membrane protein</topology>
    </subcellularLocation>
</comment>
<dbReference type="AlphaFoldDB" id="S2W466"/>
<keyword evidence="3 6" id="KW-0812">Transmembrane</keyword>
<evidence type="ECO:0000256" key="1">
    <source>
        <dbReference type="ARBA" id="ARBA00004651"/>
    </source>
</evidence>
<feature type="transmembrane region" description="Helical" evidence="6">
    <location>
        <begin position="50"/>
        <end position="67"/>
    </location>
</feature>
<reference evidence="7 8" key="1">
    <citation type="submission" date="2013-04" db="EMBL/GenBank/DDBJ databases">
        <title>The Genome Sequence of Propionimicrobium lymphophilum ACS-093-V-SCH5.</title>
        <authorList>
            <consortium name="The Broad Institute Genomics Platform"/>
            <person name="Earl A."/>
            <person name="Ward D."/>
            <person name="Feldgarden M."/>
            <person name="Gevers D."/>
            <person name="Saerens B."/>
            <person name="Vaneechoutte M."/>
            <person name="Walker B."/>
            <person name="Young S."/>
            <person name="Zeng Q."/>
            <person name="Gargeya S."/>
            <person name="Fitzgerald M."/>
            <person name="Haas B."/>
            <person name="Abouelleil A."/>
            <person name="Allen A.W."/>
            <person name="Alvarado L."/>
            <person name="Arachchi H.M."/>
            <person name="Berlin A.M."/>
            <person name="Chapman S.B."/>
            <person name="Gainer-Dewar J."/>
            <person name="Goldberg J."/>
            <person name="Griggs A."/>
            <person name="Gujja S."/>
            <person name="Hansen M."/>
            <person name="Howarth C."/>
            <person name="Imamovic A."/>
            <person name="Ireland A."/>
            <person name="Larimer J."/>
            <person name="McCowan C."/>
            <person name="Murphy C."/>
            <person name="Pearson M."/>
            <person name="Poon T.W."/>
            <person name="Priest M."/>
            <person name="Roberts A."/>
            <person name="Saif S."/>
            <person name="Shea T."/>
            <person name="Sisk P."/>
            <person name="Sykes S."/>
            <person name="Wortman J."/>
            <person name="Nusbaum C."/>
            <person name="Birren B."/>
        </authorList>
    </citation>
    <scope>NUCLEOTIDE SEQUENCE [LARGE SCALE GENOMIC DNA]</scope>
    <source>
        <strain evidence="7 8">ACS-093-V-SCH5</strain>
    </source>
</reference>
<evidence type="ECO:0000256" key="6">
    <source>
        <dbReference type="SAM" id="Phobius"/>
    </source>
</evidence>
<dbReference type="InterPro" id="IPR050833">
    <property type="entry name" value="Poly_Biosynth_Transport"/>
</dbReference>
<feature type="transmembrane region" description="Helical" evidence="6">
    <location>
        <begin position="388"/>
        <end position="408"/>
    </location>
</feature>
<evidence type="ECO:0000256" key="2">
    <source>
        <dbReference type="ARBA" id="ARBA00022475"/>
    </source>
</evidence>
<name>S2W466_9ACTN</name>
<accession>S2W466</accession>
<evidence type="ECO:0000256" key="3">
    <source>
        <dbReference type="ARBA" id="ARBA00022692"/>
    </source>
</evidence>
<protein>
    <recommendedName>
        <fullName evidence="9">Polysaccharide biosynthesis protein C-terminal domain-containing protein</fullName>
    </recommendedName>
</protein>
<evidence type="ECO:0000313" key="7">
    <source>
        <dbReference type="EMBL" id="EPD33976.1"/>
    </source>
</evidence>
<organism evidence="7 8">
    <name type="scientific">Propionimicrobium lymphophilum ACS-093-V-SCH5</name>
    <dbReference type="NCBI Taxonomy" id="883161"/>
    <lineage>
        <taxon>Bacteria</taxon>
        <taxon>Bacillati</taxon>
        <taxon>Actinomycetota</taxon>
        <taxon>Actinomycetes</taxon>
        <taxon>Propionibacteriales</taxon>
        <taxon>Propionibacteriaceae</taxon>
        <taxon>Propionimicrobium</taxon>
    </lineage>
</organism>
<evidence type="ECO:0000313" key="8">
    <source>
        <dbReference type="Proteomes" id="UP000014417"/>
    </source>
</evidence>
<feature type="transmembrane region" description="Helical" evidence="6">
    <location>
        <begin position="177"/>
        <end position="197"/>
    </location>
</feature>
<feature type="transmembrane region" description="Helical" evidence="6">
    <location>
        <begin position="117"/>
        <end position="139"/>
    </location>
</feature>
<dbReference type="PATRIC" id="fig|883161.3.peg.6"/>
<feature type="transmembrane region" description="Helical" evidence="6">
    <location>
        <begin position="330"/>
        <end position="354"/>
    </location>
</feature>
<feature type="transmembrane region" description="Helical" evidence="6">
    <location>
        <begin position="88"/>
        <end position="111"/>
    </location>
</feature>
<evidence type="ECO:0000256" key="4">
    <source>
        <dbReference type="ARBA" id="ARBA00022989"/>
    </source>
</evidence>
<gene>
    <name evidence="7" type="ORF">HMPREF9306_00009</name>
</gene>
<keyword evidence="5 6" id="KW-0472">Membrane</keyword>
<dbReference type="RefSeq" id="WP_016454872.1">
    <property type="nucleotide sequence ID" value="NZ_KE150269.1"/>
</dbReference>
<dbReference type="EMBL" id="AGZR01000001">
    <property type="protein sequence ID" value="EPD33976.1"/>
    <property type="molecule type" value="Genomic_DNA"/>
</dbReference>
<dbReference type="GO" id="GO:0005886">
    <property type="term" value="C:plasma membrane"/>
    <property type="evidence" value="ECO:0007669"/>
    <property type="project" value="UniProtKB-SubCell"/>
</dbReference>
<keyword evidence="8" id="KW-1185">Reference proteome</keyword>
<dbReference type="STRING" id="883161.HMPREF9306_00009"/>
<feature type="transmembrane region" description="Helical" evidence="6">
    <location>
        <begin position="12"/>
        <end position="38"/>
    </location>
</feature>
<proteinExistence type="predicted"/>
<dbReference type="Proteomes" id="UP000014417">
    <property type="component" value="Unassembled WGS sequence"/>
</dbReference>
<feature type="transmembrane region" description="Helical" evidence="6">
    <location>
        <begin position="361"/>
        <end position="382"/>
    </location>
</feature>